<dbReference type="PANTHER" id="PTHR45125:SF3">
    <property type="entry name" value="NO-APICAL-MERISTEM-ASSOCIATED CARBOXY-TERMINAL DOMAIN PROTEIN"/>
    <property type="match status" value="1"/>
</dbReference>
<proteinExistence type="predicted"/>
<evidence type="ECO:0000313" key="4">
    <source>
        <dbReference type="EMBL" id="KAK4595480.1"/>
    </source>
</evidence>
<keyword evidence="5" id="KW-1185">Reference proteome</keyword>
<organism evidence="4 5">
    <name type="scientific">Quercus rubra</name>
    <name type="common">Northern red oak</name>
    <name type="synonym">Quercus borealis</name>
    <dbReference type="NCBI Taxonomy" id="3512"/>
    <lineage>
        <taxon>Eukaryota</taxon>
        <taxon>Viridiplantae</taxon>
        <taxon>Streptophyta</taxon>
        <taxon>Embryophyta</taxon>
        <taxon>Tracheophyta</taxon>
        <taxon>Spermatophyta</taxon>
        <taxon>Magnoliopsida</taxon>
        <taxon>eudicotyledons</taxon>
        <taxon>Gunneridae</taxon>
        <taxon>Pentapetalae</taxon>
        <taxon>rosids</taxon>
        <taxon>fabids</taxon>
        <taxon>Fagales</taxon>
        <taxon>Fagaceae</taxon>
        <taxon>Quercus</taxon>
    </lineage>
</organism>
<accession>A0AAN7J2G2</accession>
<dbReference type="Pfam" id="PF14303">
    <property type="entry name" value="NAM-associated"/>
    <property type="match status" value="1"/>
</dbReference>
<feature type="compositionally biased region" description="Polar residues" evidence="2">
    <location>
        <begin position="170"/>
        <end position="184"/>
    </location>
</feature>
<feature type="region of interest" description="Disordered" evidence="2">
    <location>
        <begin position="1"/>
        <end position="45"/>
    </location>
</feature>
<protein>
    <recommendedName>
        <fullName evidence="3">No apical meristem-associated C-terminal domain-containing protein</fullName>
    </recommendedName>
</protein>
<comment type="caution">
    <text evidence="4">The sequence shown here is derived from an EMBL/GenBank/DDBJ whole genome shotgun (WGS) entry which is preliminary data.</text>
</comment>
<evidence type="ECO:0000259" key="3">
    <source>
        <dbReference type="Pfam" id="PF14303"/>
    </source>
</evidence>
<gene>
    <name evidence="4" type="ORF">RGQ29_013805</name>
</gene>
<dbReference type="AlphaFoldDB" id="A0AAN7J2G2"/>
<feature type="domain" description="No apical meristem-associated C-terminal" evidence="3">
    <location>
        <begin position="148"/>
        <end position="297"/>
    </location>
</feature>
<dbReference type="InterPro" id="IPR029466">
    <property type="entry name" value="NAM-associated_C"/>
</dbReference>
<evidence type="ECO:0000256" key="1">
    <source>
        <dbReference type="SAM" id="Coils"/>
    </source>
</evidence>
<feature type="coiled-coil region" evidence="1">
    <location>
        <begin position="224"/>
        <end position="256"/>
    </location>
</feature>
<dbReference type="PANTHER" id="PTHR45125">
    <property type="entry name" value="F21J9.4-RELATED"/>
    <property type="match status" value="1"/>
</dbReference>
<feature type="region of interest" description="Disordered" evidence="2">
    <location>
        <begin position="170"/>
        <end position="189"/>
    </location>
</feature>
<sequence length="305" mass="34827">MNGDIEIDSQFIGTSQTTPVSVSDSPPPPLPSVENVSSTKGKRGSNFSMEEDKLLVAAWLNTSVDAINSNEQTQNTFRKKVWEYFTQYNTSGTTRTIVSLISRWGAISEKTNKFSGCMAQVNALHQSGITEEDKITNVKALYLEKYKKPFLLDNCWLMLKDQPKFADPNNTRWRSSVPPTSESISIGERDCGSGLGDTSNFERPIGRKAEKAIRKNKATGKYDVTRLEEEKMCFEREKLAIEKESKEEKLKIEKERIIIEKKKFEMTERLEERIMMIDTSGFTGAQKLFYEQLQEEIMARRSSRN</sequence>
<name>A0AAN7J2G2_QUERU</name>
<dbReference type="EMBL" id="JAXUIC010000003">
    <property type="protein sequence ID" value="KAK4595480.1"/>
    <property type="molecule type" value="Genomic_DNA"/>
</dbReference>
<dbReference type="Proteomes" id="UP001324115">
    <property type="component" value="Unassembled WGS sequence"/>
</dbReference>
<keyword evidence="1" id="KW-0175">Coiled coil</keyword>
<evidence type="ECO:0000256" key="2">
    <source>
        <dbReference type="SAM" id="MobiDB-lite"/>
    </source>
</evidence>
<reference evidence="4 5" key="1">
    <citation type="journal article" date="2023" name="G3 (Bethesda)">
        <title>A haplotype-resolved chromosome-scale genome for Quercus rubra L. provides insights into the genetics of adaptive traits for red oak species.</title>
        <authorList>
            <person name="Kapoor B."/>
            <person name="Jenkins J."/>
            <person name="Schmutz J."/>
            <person name="Zhebentyayeva T."/>
            <person name="Kuelheim C."/>
            <person name="Coggeshall M."/>
            <person name="Heim C."/>
            <person name="Lasky J.R."/>
            <person name="Leites L."/>
            <person name="Islam-Faridi N."/>
            <person name="Romero-Severson J."/>
            <person name="DeLeo V.L."/>
            <person name="Lucas S.M."/>
            <person name="Lazic D."/>
            <person name="Gailing O."/>
            <person name="Carlson J."/>
            <person name="Staton M."/>
        </authorList>
    </citation>
    <scope>NUCLEOTIDE SEQUENCE [LARGE SCALE GENOMIC DNA]</scope>
    <source>
        <strain evidence="4">Pseudo-F2</strain>
    </source>
</reference>
<evidence type="ECO:0000313" key="5">
    <source>
        <dbReference type="Proteomes" id="UP001324115"/>
    </source>
</evidence>